<dbReference type="InterPro" id="IPR031127">
    <property type="entry name" value="E3_UB_ligase_RBR"/>
</dbReference>
<evidence type="ECO:0000256" key="1">
    <source>
        <dbReference type="ARBA" id="ARBA00001798"/>
    </source>
</evidence>
<evidence type="ECO:0000313" key="15">
    <source>
        <dbReference type="Proteomes" id="UP000717696"/>
    </source>
</evidence>
<keyword evidence="7" id="KW-0833">Ubl conjugation pathway</keyword>
<comment type="catalytic activity">
    <reaction evidence="1">
        <text>[E2 ubiquitin-conjugating enzyme]-S-ubiquitinyl-L-cysteine + [acceptor protein]-L-lysine = [E2 ubiquitin-conjugating enzyme]-L-cysteine + [acceptor protein]-N(6)-ubiquitinyl-L-lysine.</text>
        <dbReference type="EC" id="2.3.2.31"/>
    </reaction>
</comment>
<dbReference type="PANTHER" id="PTHR11685">
    <property type="entry name" value="RBR FAMILY RING FINGER AND IBR DOMAIN-CONTAINING"/>
    <property type="match status" value="1"/>
</dbReference>
<dbReference type="InterPro" id="IPR002867">
    <property type="entry name" value="IBR_dom"/>
</dbReference>
<dbReference type="InterPro" id="IPR044066">
    <property type="entry name" value="TRIAD_supradom"/>
</dbReference>
<sequence>MFRNLKKRAITVFRKTKTPATVTDHPPDYDSITTFDTSTTTARTTTTASTNTRDQTIVPPAPPAPPPPPSPPLYQRRPSPPVEVPSVTTPNTLGSDISYSRNVPNPDSPPPSNNMVINGGFYGRINPDIMTGFGGDDDSLWLVDDEETDEEDRRQENDDSEVPRETLADTRSQRNSDTRPETASHRSQRSQQSQRSHRSSREGMPIDGAPPQVIQEQAPSAPSAETAAPSFRYSVPTLLDDDEFASLSTTTPETPPPEPTPARRRGYAPISAAILNLTNMDVDDLEEPPKEALKPRDETVHHHITPPASSSNHVNPYVALLEQRDDAMTVAYLRRLDQPDDEVADDFRFGQRYQKALDTPDVIVTRQRVPATTVVGDLDCVVCTETKGMGSFPRFSITGSCTHPPTTCLECIQLSIESDLSSKLWTEIRCPECRELLEYADIQRFANKQTFVRYEILALRAAMSEADNFVWCTSSCGSGQIHESGEDQPIVTCLHCSHRSCFHHRVPWHENLSCEEYDRLLANPENFRSRLELDNEAWSESQRAQLEADRAMAQNMLADEHAEMQRREERARKEREQARKAADLVRKIAARRKREEQQSEATVSSTTKPCPGCGWAIEKNDGCSHMTCPSCQYQFCYECGANHRKIMAGDNTAHRESCKFHPDNMEWN</sequence>
<dbReference type="Pfam" id="PF22191">
    <property type="entry name" value="IBR_1"/>
    <property type="match status" value="1"/>
</dbReference>
<keyword evidence="5" id="KW-0677">Repeat</keyword>
<protein>
    <recommendedName>
        <fullName evidence="2">RBR-type E3 ubiquitin transferase</fullName>
        <ecNumber evidence="2">2.3.2.31</ecNumber>
    </recommendedName>
</protein>
<feature type="region of interest" description="Disordered" evidence="11">
    <location>
        <begin position="246"/>
        <end position="265"/>
    </location>
</feature>
<feature type="compositionally biased region" description="Pro residues" evidence="11">
    <location>
        <begin position="59"/>
        <end position="83"/>
    </location>
</feature>
<evidence type="ECO:0000256" key="2">
    <source>
        <dbReference type="ARBA" id="ARBA00012251"/>
    </source>
</evidence>
<evidence type="ECO:0000256" key="8">
    <source>
        <dbReference type="ARBA" id="ARBA00022833"/>
    </source>
</evidence>
<dbReference type="CDD" id="cd20336">
    <property type="entry name" value="Rcat_RBR"/>
    <property type="match status" value="1"/>
</dbReference>
<organism evidence="14 15">
    <name type="scientific">Dactylonectria estremocensis</name>
    <dbReference type="NCBI Taxonomy" id="1079267"/>
    <lineage>
        <taxon>Eukaryota</taxon>
        <taxon>Fungi</taxon>
        <taxon>Dikarya</taxon>
        <taxon>Ascomycota</taxon>
        <taxon>Pezizomycotina</taxon>
        <taxon>Sordariomycetes</taxon>
        <taxon>Hypocreomycetidae</taxon>
        <taxon>Hypocreales</taxon>
        <taxon>Nectriaceae</taxon>
        <taxon>Dactylonectria</taxon>
    </lineage>
</organism>
<evidence type="ECO:0000259" key="12">
    <source>
        <dbReference type="PROSITE" id="PS50089"/>
    </source>
</evidence>
<accession>A0A9P9JC11</accession>
<comment type="caution">
    <text evidence="14">The sequence shown here is derived from an EMBL/GenBank/DDBJ whole genome shotgun (WGS) entry which is preliminary data.</text>
</comment>
<dbReference type="Gene3D" id="1.20.120.1750">
    <property type="match status" value="1"/>
</dbReference>
<feature type="compositionally biased region" description="Low complexity" evidence="11">
    <location>
        <begin position="218"/>
        <end position="227"/>
    </location>
</feature>
<feature type="region of interest" description="Disordered" evidence="11">
    <location>
        <begin position="146"/>
        <end position="227"/>
    </location>
</feature>
<dbReference type="Pfam" id="PF01485">
    <property type="entry name" value="IBR"/>
    <property type="match status" value="1"/>
</dbReference>
<proteinExistence type="predicted"/>
<dbReference type="InterPro" id="IPR013083">
    <property type="entry name" value="Znf_RING/FYVE/PHD"/>
</dbReference>
<name>A0A9P9JC11_9HYPO</name>
<evidence type="ECO:0000256" key="7">
    <source>
        <dbReference type="ARBA" id="ARBA00022786"/>
    </source>
</evidence>
<feature type="domain" description="RING-type" evidence="13">
    <location>
        <begin position="376"/>
        <end position="658"/>
    </location>
</feature>
<keyword evidence="15" id="KW-1185">Reference proteome</keyword>
<dbReference type="Gene3D" id="3.30.40.10">
    <property type="entry name" value="Zinc/RING finger domain, C3HC4 (zinc finger)"/>
    <property type="match status" value="1"/>
</dbReference>
<evidence type="ECO:0000256" key="10">
    <source>
        <dbReference type="SAM" id="Coils"/>
    </source>
</evidence>
<evidence type="ECO:0000256" key="6">
    <source>
        <dbReference type="ARBA" id="ARBA00022771"/>
    </source>
</evidence>
<keyword evidence="8" id="KW-0862">Zinc</keyword>
<feature type="domain" description="RING-type" evidence="12">
    <location>
        <begin position="380"/>
        <end position="434"/>
    </location>
</feature>
<dbReference type="GO" id="GO:0016567">
    <property type="term" value="P:protein ubiquitination"/>
    <property type="evidence" value="ECO:0007669"/>
    <property type="project" value="InterPro"/>
</dbReference>
<dbReference type="CDD" id="cd20335">
    <property type="entry name" value="BRcat_RBR"/>
    <property type="match status" value="1"/>
</dbReference>
<evidence type="ECO:0000313" key="14">
    <source>
        <dbReference type="EMBL" id="KAH7155085.1"/>
    </source>
</evidence>
<keyword evidence="10" id="KW-0175">Coiled coil</keyword>
<dbReference type="InterPro" id="IPR001841">
    <property type="entry name" value="Znf_RING"/>
</dbReference>
<evidence type="ECO:0000256" key="5">
    <source>
        <dbReference type="ARBA" id="ARBA00022737"/>
    </source>
</evidence>
<feature type="compositionally biased region" description="Basic and acidic residues" evidence="11">
    <location>
        <begin position="151"/>
        <end position="184"/>
    </location>
</feature>
<keyword evidence="3" id="KW-0808">Transferase</keyword>
<dbReference type="PROSITE" id="PS50089">
    <property type="entry name" value="ZF_RING_2"/>
    <property type="match status" value="1"/>
</dbReference>
<dbReference type="AlphaFoldDB" id="A0A9P9JC11"/>
<feature type="region of interest" description="Disordered" evidence="11">
    <location>
        <begin position="19"/>
        <end position="115"/>
    </location>
</feature>
<dbReference type="EMBL" id="JAGMUU010000004">
    <property type="protein sequence ID" value="KAH7155085.1"/>
    <property type="molecule type" value="Genomic_DNA"/>
</dbReference>
<dbReference type="GO" id="GO:0061630">
    <property type="term" value="F:ubiquitin protein ligase activity"/>
    <property type="evidence" value="ECO:0007669"/>
    <property type="project" value="UniProtKB-EC"/>
</dbReference>
<evidence type="ECO:0000256" key="3">
    <source>
        <dbReference type="ARBA" id="ARBA00022679"/>
    </source>
</evidence>
<keyword evidence="6 9" id="KW-0863">Zinc-finger</keyword>
<feature type="coiled-coil region" evidence="10">
    <location>
        <begin position="543"/>
        <end position="581"/>
    </location>
</feature>
<gene>
    <name evidence="14" type="ORF">B0J13DRAFT_217085</name>
</gene>
<dbReference type="SMART" id="SM00647">
    <property type="entry name" value="IBR"/>
    <property type="match status" value="2"/>
</dbReference>
<dbReference type="OrthoDB" id="1431934at2759"/>
<evidence type="ECO:0000256" key="4">
    <source>
        <dbReference type="ARBA" id="ARBA00022723"/>
    </source>
</evidence>
<feature type="compositionally biased region" description="Low complexity" evidence="11">
    <location>
        <begin position="33"/>
        <end position="56"/>
    </location>
</feature>
<dbReference type="GO" id="GO:0008270">
    <property type="term" value="F:zinc ion binding"/>
    <property type="evidence" value="ECO:0007669"/>
    <property type="project" value="UniProtKB-KW"/>
</dbReference>
<evidence type="ECO:0000256" key="11">
    <source>
        <dbReference type="SAM" id="MobiDB-lite"/>
    </source>
</evidence>
<evidence type="ECO:0000259" key="13">
    <source>
        <dbReference type="PROSITE" id="PS51873"/>
    </source>
</evidence>
<evidence type="ECO:0000256" key="9">
    <source>
        <dbReference type="PROSITE-ProRule" id="PRU00175"/>
    </source>
</evidence>
<dbReference type="SUPFAM" id="SSF57850">
    <property type="entry name" value="RING/U-box"/>
    <property type="match status" value="3"/>
</dbReference>
<dbReference type="EC" id="2.3.2.31" evidence="2"/>
<dbReference type="Proteomes" id="UP000717696">
    <property type="component" value="Unassembled WGS sequence"/>
</dbReference>
<keyword evidence="4" id="KW-0479">Metal-binding</keyword>
<dbReference type="PROSITE" id="PS51873">
    <property type="entry name" value="TRIAD"/>
    <property type="match status" value="1"/>
</dbReference>
<reference evidence="14" key="1">
    <citation type="journal article" date="2021" name="Nat. Commun.">
        <title>Genetic determinants of endophytism in the Arabidopsis root mycobiome.</title>
        <authorList>
            <person name="Mesny F."/>
            <person name="Miyauchi S."/>
            <person name="Thiergart T."/>
            <person name="Pickel B."/>
            <person name="Atanasova L."/>
            <person name="Karlsson M."/>
            <person name="Huettel B."/>
            <person name="Barry K.W."/>
            <person name="Haridas S."/>
            <person name="Chen C."/>
            <person name="Bauer D."/>
            <person name="Andreopoulos W."/>
            <person name="Pangilinan J."/>
            <person name="LaButti K."/>
            <person name="Riley R."/>
            <person name="Lipzen A."/>
            <person name="Clum A."/>
            <person name="Drula E."/>
            <person name="Henrissat B."/>
            <person name="Kohler A."/>
            <person name="Grigoriev I.V."/>
            <person name="Martin F.M."/>
            <person name="Hacquard S."/>
        </authorList>
    </citation>
    <scope>NUCLEOTIDE SEQUENCE</scope>
    <source>
        <strain evidence="14">MPI-CAGE-AT-0021</strain>
    </source>
</reference>